<feature type="region of interest" description="Disordered" evidence="1">
    <location>
        <begin position="215"/>
        <end position="235"/>
    </location>
</feature>
<dbReference type="EMBL" id="JACCAB010000001">
    <property type="protein sequence ID" value="NYG07660.1"/>
    <property type="molecule type" value="Genomic_DNA"/>
</dbReference>
<accession>A0A852WFV5</accession>
<dbReference type="SUPFAM" id="SSF56801">
    <property type="entry name" value="Acetyl-CoA synthetase-like"/>
    <property type="match status" value="1"/>
</dbReference>
<dbReference type="AlphaFoldDB" id="A0A852WFV5"/>
<comment type="caution">
    <text evidence="2">The sequence shown here is derived from an EMBL/GenBank/DDBJ whole genome shotgun (WGS) entry which is preliminary data.</text>
</comment>
<gene>
    <name evidence="2" type="ORF">BJ986_002147</name>
</gene>
<keyword evidence="3" id="KW-1185">Reference proteome</keyword>
<evidence type="ECO:0000313" key="2">
    <source>
        <dbReference type="EMBL" id="NYG07660.1"/>
    </source>
</evidence>
<dbReference type="Proteomes" id="UP000573599">
    <property type="component" value="Unassembled WGS sequence"/>
</dbReference>
<dbReference type="InterPro" id="IPR042099">
    <property type="entry name" value="ANL_N_sf"/>
</dbReference>
<organism evidence="2 3">
    <name type="scientific">Pedococcus badiiscoriae</name>
    <dbReference type="NCBI Taxonomy" id="642776"/>
    <lineage>
        <taxon>Bacteria</taxon>
        <taxon>Bacillati</taxon>
        <taxon>Actinomycetota</taxon>
        <taxon>Actinomycetes</taxon>
        <taxon>Micrococcales</taxon>
        <taxon>Intrasporangiaceae</taxon>
        <taxon>Pedococcus</taxon>
    </lineage>
</organism>
<protein>
    <submittedName>
        <fullName evidence="2">Uncharacterized protein (TIGR03089 family)</fullName>
    </submittedName>
</protein>
<dbReference type="InterPro" id="IPR017523">
    <property type="entry name" value="Rv3268"/>
</dbReference>
<sequence length="235" mass="24841">MATPSDVLAAMLRSDPARPRVTCYDDTPGPTRGERIELSAKVLANWVNKAANALQEEWDLGPGSRVRLALPPHWRSLYWALAVWSVGATAVLDDGPCDLVVTDDGSLAAESSSPVVLVTLAALARGARGPVPSGAMDEARELSTYADQFSPWQEPAPSEAAVSQDGADTAYEDVVPQRSWPSGVRIHTATEDLRTALELALATWASDGSIVLSLGPEPASGRAERLASEGVTLDL</sequence>
<dbReference type="RefSeq" id="WP_179421981.1">
    <property type="nucleotide sequence ID" value="NZ_JACCAB010000001.1"/>
</dbReference>
<dbReference type="Gene3D" id="3.40.50.12780">
    <property type="entry name" value="N-terminal domain of ligase-like"/>
    <property type="match status" value="1"/>
</dbReference>
<reference evidence="2 3" key="1">
    <citation type="submission" date="2020-07" db="EMBL/GenBank/DDBJ databases">
        <title>Sequencing the genomes of 1000 actinobacteria strains.</title>
        <authorList>
            <person name="Klenk H.-P."/>
        </authorList>
    </citation>
    <scope>NUCLEOTIDE SEQUENCE [LARGE SCALE GENOMIC DNA]</scope>
    <source>
        <strain evidence="2 3">DSM 23987</strain>
    </source>
</reference>
<proteinExistence type="predicted"/>
<dbReference type="NCBIfam" id="TIGR03089">
    <property type="entry name" value="TIGR03089 family protein"/>
    <property type="match status" value="1"/>
</dbReference>
<evidence type="ECO:0000256" key="1">
    <source>
        <dbReference type="SAM" id="MobiDB-lite"/>
    </source>
</evidence>
<evidence type="ECO:0000313" key="3">
    <source>
        <dbReference type="Proteomes" id="UP000573599"/>
    </source>
</evidence>
<name>A0A852WFV5_9MICO</name>